<keyword evidence="5" id="KW-0808">Transferase</keyword>
<dbReference type="PANTHER" id="PTHR43309:SF5">
    <property type="entry name" value="5-OXOPROLINASE SUBUNIT C"/>
    <property type="match status" value="1"/>
</dbReference>
<dbReference type="RefSeq" id="WP_171588150.1">
    <property type="nucleotide sequence ID" value="NZ_JABGBO010000003.1"/>
</dbReference>
<evidence type="ECO:0000256" key="2">
    <source>
        <dbReference type="ARBA" id="ARBA00022801"/>
    </source>
</evidence>
<name>A0A7Y4L8Y0_9BURK</name>
<dbReference type="InterPro" id="IPR003778">
    <property type="entry name" value="CT_A_B"/>
</dbReference>
<dbReference type="SMART" id="SM00797">
    <property type="entry name" value="AHS2"/>
    <property type="match status" value="1"/>
</dbReference>
<dbReference type="NCBIfam" id="TIGR00724">
    <property type="entry name" value="urea_amlyse_rel"/>
    <property type="match status" value="1"/>
</dbReference>
<dbReference type="PANTHER" id="PTHR43309">
    <property type="entry name" value="5-OXOPROLINASE SUBUNIT C"/>
    <property type="match status" value="1"/>
</dbReference>
<evidence type="ECO:0000313" key="5">
    <source>
        <dbReference type="EMBL" id="NOL49174.1"/>
    </source>
</evidence>
<dbReference type="AlphaFoldDB" id="A0A7Y4L8Y0"/>
<reference evidence="5 6" key="1">
    <citation type="submission" date="2020-05" db="EMBL/GenBank/DDBJ databases">
        <authorList>
            <person name="Niu N."/>
        </authorList>
    </citation>
    <scope>NUCLEOTIDE SEQUENCE [LARGE SCALE GENOMIC DNA]</scope>
    <source>
        <strain evidence="5 6">LMG10982</strain>
    </source>
</reference>
<evidence type="ECO:0000256" key="3">
    <source>
        <dbReference type="ARBA" id="ARBA00022840"/>
    </source>
</evidence>
<keyword evidence="1" id="KW-0547">Nucleotide-binding</keyword>
<comment type="caution">
    <text evidence="5">The sequence shown here is derived from an EMBL/GenBank/DDBJ whole genome shotgun (WGS) entry which is preliminary data.</text>
</comment>
<evidence type="ECO:0000313" key="6">
    <source>
        <dbReference type="Proteomes" id="UP000541421"/>
    </source>
</evidence>
<keyword evidence="2" id="KW-0378">Hydrolase</keyword>
<evidence type="ECO:0000256" key="1">
    <source>
        <dbReference type="ARBA" id="ARBA00022741"/>
    </source>
</evidence>
<dbReference type="Gene3D" id="2.40.100.10">
    <property type="entry name" value="Cyclophilin-like"/>
    <property type="match status" value="1"/>
</dbReference>
<proteinExistence type="predicted"/>
<feature type="domain" description="Carboxyltransferase" evidence="4">
    <location>
        <begin position="24"/>
        <end position="314"/>
    </location>
</feature>
<protein>
    <submittedName>
        <fullName evidence="5">Biotin-dependent carboxyltransferase family protein</fullName>
    </submittedName>
</protein>
<dbReference type="Proteomes" id="UP000541421">
    <property type="component" value="Unassembled WGS sequence"/>
</dbReference>
<dbReference type="SUPFAM" id="SSF50891">
    <property type="entry name" value="Cyclophilin-like"/>
    <property type="match status" value="1"/>
</dbReference>
<dbReference type="EMBL" id="JABGBO010000003">
    <property type="protein sequence ID" value="NOL49174.1"/>
    <property type="molecule type" value="Genomic_DNA"/>
</dbReference>
<evidence type="ECO:0000259" key="4">
    <source>
        <dbReference type="SMART" id="SM00797"/>
    </source>
</evidence>
<dbReference type="GO" id="GO:0005524">
    <property type="term" value="F:ATP binding"/>
    <property type="evidence" value="ECO:0007669"/>
    <property type="project" value="UniProtKB-KW"/>
</dbReference>
<organism evidence="5 6">
    <name type="scientific">Pelistega europaea</name>
    <dbReference type="NCBI Taxonomy" id="106147"/>
    <lineage>
        <taxon>Bacteria</taxon>
        <taxon>Pseudomonadati</taxon>
        <taxon>Pseudomonadota</taxon>
        <taxon>Betaproteobacteria</taxon>
        <taxon>Burkholderiales</taxon>
        <taxon>Alcaligenaceae</taxon>
        <taxon>Pelistega</taxon>
    </lineage>
</organism>
<dbReference type="GO" id="GO:0016787">
    <property type="term" value="F:hydrolase activity"/>
    <property type="evidence" value="ECO:0007669"/>
    <property type="project" value="UniProtKB-KW"/>
</dbReference>
<sequence length="336" mass="36983">MSITVIKPGMLTTIQDSGRWGYQQLGVPVTGAMDSNALRLANILVGNPCILPSLEITLTGPTLRFESNACIAICGAFLSPYIDDEPIHNNRAYIITTGQTLSFKASPNNSGARAYLAIHAGLNTPPVLGSTSTDLQSHLGGIKGQALKKDDTIPFNGRFRSRHLLTLKQHLQSQRIYLSSGLGIRPKNHLRVTKGTHFSLFNPTTQHMFLDTEYKISHQSNRMGYRLQGVSLSLEKPQQILSEPTAFGTIQVPPDGLPIILMADRQSTGGYPKIANVISADLGYLAQLLPGQTLNFSLISLEEAQHIQAKRTNHFQELQQQLHDTINLLKTNFVYF</sequence>
<accession>A0A7Y4L8Y0</accession>
<dbReference type="Pfam" id="PF02626">
    <property type="entry name" value="CT_A_B"/>
    <property type="match status" value="1"/>
</dbReference>
<keyword evidence="6" id="KW-1185">Reference proteome</keyword>
<gene>
    <name evidence="5" type="ORF">HKX40_03315</name>
</gene>
<dbReference type="InterPro" id="IPR052708">
    <property type="entry name" value="PxpC"/>
</dbReference>
<keyword evidence="3" id="KW-0067">ATP-binding</keyword>
<dbReference type="GO" id="GO:0016740">
    <property type="term" value="F:transferase activity"/>
    <property type="evidence" value="ECO:0007669"/>
    <property type="project" value="UniProtKB-KW"/>
</dbReference>
<dbReference type="InterPro" id="IPR029000">
    <property type="entry name" value="Cyclophilin-like_dom_sf"/>
</dbReference>